<evidence type="ECO:0000256" key="1">
    <source>
        <dbReference type="SAM" id="Coils"/>
    </source>
</evidence>
<evidence type="ECO:0000313" key="2">
    <source>
        <dbReference type="EMBL" id="PSN97318.1"/>
    </source>
</evidence>
<proteinExistence type="predicted"/>
<keyword evidence="1" id="KW-0175">Coiled coil</keyword>
<accession>A0A2R6BFW9</accession>
<name>A0A2R6BFW9_9ARCH</name>
<feature type="coiled-coil region" evidence="1">
    <location>
        <begin position="8"/>
        <end position="35"/>
    </location>
</feature>
<protein>
    <submittedName>
        <fullName evidence="2">Uncharacterized protein</fullName>
    </submittedName>
</protein>
<gene>
    <name evidence="2" type="ORF">B9Q11_04380</name>
</gene>
<evidence type="ECO:0000313" key="3">
    <source>
        <dbReference type="Proteomes" id="UP000240381"/>
    </source>
</evidence>
<sequence>MLGLDDIRRRLQSEAERQRAEVKELEAKADELDLCNITHSILFETDQSNAIIWRITIFIRNHHSLGYQTHADRYG</sequence>
<organism evidence="2 3">
    <name type="scientific">Candidatus Marsarchaeota G2 archaeon ECH_B_SAG-F08</name>
    <dbReference type="NCBI Taxonomy" id="1978165"/>
    <lineage>
        <taxon>Archaea</taxon>
        <taxon>Candidatus Marsarchaeota</taxon>
        <taxon>Candidatus Marsarchaeota group 2</taxon>
    </lineage>
</organism>
<dbReference type="EMBL" id="NEXM01000062">
    <property type="protein sequence ID" value="PSN97318.1"/>
    <property type="molecule type" value="Genomic_DNA"/>
</dbReference>
<dbReference type="AlphaFoldDB" id="A0A2R6BFW9"/>
<reference evidence="2 3" key="1">
    <citation type="submission" date="2017-04" db="EMBL/GenBank/DDBJ databases">
        <title>Novel microbial lineages endemic to geothermal iron-oxide mats fill important gaps in the evolutionary history of Archaea.</title>
        <authorList>
            <person name="Jay Z.J."/>
            <person name="Beam J.P."/>
            <person name="Dlakic M."/>
            <person name="Rusch D.B."/>
            <person name="Kozubal M.A."/>
            <person name="Inskeep W.P."/>
        </authorList>
    </citation>
    <scope>NUCLEOTIDE SEQUENCE [LARGE SCALE GENOMIC DNA]</scope>
    <source>
        <strain evidence="2">ECH_B_SAG-F08</strain>
    </source>
</reference>
<dbReference type="Proteomes" id="UP000240381">
    <property type="component" value="Unassembled WGS sequence"/>
</dbReference>
<comment type="caution">
    <text evidence="2">The sequence shown here is derived from an EMBL/GenBank/DDBJ whole genome shotgun (WGS) entry which is preliminary data.</text>
</comment>